<reference evidence="6 7" key="1">
    <citation type="journal article" date="2020" name="G3 (Bethesda)">
        <title>Improved Reference Genome for Cyclotella cryptica CCMP332, a Model for Cell Wall Morphogenesis, Salinity Adaptation, and Lipid Production in Diatoms (Bacillariophyta).</title>
        <authorList>
            <person name="Roberts W.R."/>
            <person name="Downey K.M."/>
            <person name="Ruck E.C."/>
            <person name="Traller J.C."/>
            <person name="Alverson A.J."/>
        </authorList>
    </citation>
    <scope>NUCLEOTIDE SEQUENCE [LARGE SCALE GENOMIC DNA]</scope>
    <source>
        <strain evidence="6 7">CCMP332</strain>
    </source>
</reference>
<dbReference type="AlphaFoldDB" id="A0ABD3P529"/>
<feature type="domain" description="WW" evidence="5">
    <location>
        <begin position="382"/>
        <end position="415"/>
    </location>
</feature>
<dbReference type="SMART" id="SM00456">
    <property type="entry name" value="WW"/>
    <property type="match status" value="3"/>
</dbReference>
<dbReference type="CDD" id="cd00201">
    <property type="entry name" value="WW"/>
    <property type="match status" value="3"/>
</dbReference>
<evidence type="ECO:0000313" key="6">
    <source>
        <dbReference type="EMBL" id="KAL3782536.1"/>
    </source>
</evidence>
<dbReference type="Gene3D" id="2.20.70.10">
    <property type="match status" value="3"/>
</dbReference>
<keyword evidence="7" id="KW-1185">Reference proteome</keyword>
<dbReference type="PROSITE" id="PS50020">
    <property type="entry name" value="WW_DOMAIN_2"/>
    <property type="match status" value="3"/>
</dbReference>
<evidence type="ECO:0000259" key="5">
    <source>
        <dbReference type="PROSITE" id="PS50020"/>
    </source>
</evidence>
<dbReference type="PROSITE" id="PS01159">
    <property type="entry name" value="WW_DOMAIN_1"/>
    <property type="match status" value="1"/>
</dbReference>
<comment type="subcellular location">
    <subcellularLocation>
        <location evidence="1">Cytoplasm</location>
    </subcellularLocation>
</comment>
<organism evidence="6 7">
    <name type="scientific">Cyclotella cryptica</name>
    <dbReference type="NCBI Taxonomy" id="29204"/>
    <lineage>
        <taxon>Eukaryota</taxon>
        <taxon>Sar</taxon>
        <taxon>Stramenopiles</taxon>
        <taxon>Ochrophyta</taxon>
        <taxon>Bacillariophyta</taxon>
        <taxon>Coscinodiscophyceae</taxon>
        <taxon>Thalassiosirophycidae</taxon>
        <taxon>Stephanodiscales</taxon>
        <taxon>Stephanodiscaceae</taxon>
        <taxon>Cyclotella</taxon>
    </lineage>
</organism>
<feature type="domain" description="WW" evidence="5">
    <location>
        <begin position="338"/>
        <end position="372"/>
    </location>
</feature>
<protein>
    <recommendedName>
        <fullName evidence="5">WW domain-containing protein</fullName>
    </recommendedName>
</protein>
<dbReference type="InterPro" id="IPR036020">
    <property type="entry name" value="WW_dom_sf"/>
</dbReference>
<name>A0ABD3P529_9STRA</name>
<evidence type="ECO:0000256" key="3">
    <source>
        <dbReference type="ARBA" id="ARBA00022553"/>
    </source>
</evidence>
<feature type="domain" description="WW" evidence="5">
    <location>
        <begin position="268"/>
        <end position="302"/>
    </location>
</feature>
<feature type="region of interest" description="Disordered" evidence="4">
    <location>
        <begin position="156"/>
        <end position="194"/>
    </location>
</feature>
<evidence type="ECO:0000256" key="2">
    <source>
        <dbReference type="ARBA" id="ARBA00022490"/>
    </source>
</evidence>
<keyword evidence="3" id="KW-0597">Phosphoprotein</keyword>
<dbReference type="SUPFAM" id="SSF51045">
    <property type="entry name" value="WW domain"/>
    <property type="match status" value="3"/>
</dbReference>
<proteinExistence type="predicted"/>
<sequence length="419" mass="45830">MTSKSSFTVFNEVDESVAKPVLGSDGAARWQDFRKDAKKVITSTSVAPLLPLKRLDRALGTSSINDERAIEAKIRSEAGDRELGAGYTDFKRKGDHEEAAARKKRKLILDRVRPDDALYFIEAETFEGFKFDYVFTTRDRGTGYYWDGMDSRNKELGRASAENDSDKNNNGDVNGEDASGDAKTKSVVKTKKKKKKSKEHLIEALVPESDPYNPIEQVAAAIMRRNQALAAPPTAFVGASTIVSDAVALGANAGALINSTAGETLEPELVAAGWESAKDPNSGKIYYFQRSTNERRWNKPSVQTQSLGTSTVVSDALVLGASTATLLPSKVEETLEPELITAGWEVAKDSNSGKTYFFRRSTNERSWTKPSVLSKADDDDNDQLPGGWKSAKDPNSGKIYYFDGSGNTTWKRPEPKAAS</sequence>
<dbReference type="InterPro" id="IPR051105">
    <property type="entry name" value="WWC/KIBRA_Hippo_Reg"/>
</dbReference>
<dbReference type="Pfam" id="PF00397">
    <property type="entry name" value="WW"/>
    <property type="match status" value="2"/>
</dbReference>
<evidence type="ECO:0000313" key="7">
    <source>
        <dbReference type="Proteomes" id="UP001516023"/>
    </source>
</evidence>
<dbReference type="EMBL" id="JABMIG020000283">
    <property type="protein sequence ID" value="KAL3782536.1"/>
    <property type="molecule type" value="Genomic_DNA"/>
</dbReference>
<accession>A0ABD3P529</accession>
<evidence type="ECO:0000256" key="4">
    <source>
        <dbReference type="SAM" id="MobiDB-lite"/>
    </source>
</evidence>
<dbReference type="GO" id="GO:0005737">
    <property type="term" value="C:cytoplasm"/>
    <property type="evidence" value="ECO:0007669"/>
    <property type="project" value="UniProtKB-SubCell"/>
</dbReference>
<dbReference type="Proteomes" id="UP001516023">
    <property type="component" value="Unassembled WGS sequence"/>
</dbReference>
<evidence type="ECO:0000256" key="1">
    <source>
        <dbReference type="ARBA" id="ARBA00004496"/>
    </source>
</evidence>
<dbReference type="PANTHER" id="PTHR14791:SF29">
    <property type="entry name" value="PROTEIN KIBRA"/>
    <property type="match status" value="1"/>
</dbReference>
<dbReference type="InterPro" id="IPR001202">
    <property type="entry name" value="WW_dom"/>
</dbReference>
<comment type="caution">
    <text evidence="6">The sequence shown here is derived from an EMBL/GenBank/DDBJ whole genome shotgun (WGS) entry which is preliminary data.</text>
</comment>
<dbReference type="PANTHER" id="PTHR14791">
    <property type="entry name" value="BOMB/KIRA PROTEINS"/>
    <property type="match status" value="1"/>
</dbReference>
<feature type="region of interest" description="Disordered" evidence="4">
    <location>
        <begin position="366"/>
        <end position="419"/>
    </location>
</feature>
<gene>
    <name evidence="6" type="ORF">HJC23_005210</name>
</gene>
<keyword evidence="2" id="KW-0963">Cytoplasm</keyword>